<dbReference type="AlphaFoldDB" id="B9SBI0"/>
<dbReference type="Proteomes" id="UP000008311">
    <property type="component" value="Unassembled WGS sequence"/>
</dbReference>
<gene>
    <name evidence="1" type="ORF">RCOM_0718410</name>
</gene>
<organism evidence="1 2">
    <name type="scientific">Ricinus communis</name>
    <name type="common">Castor bean</name>
    <dbReference type="NCBI Taxonomy" id="3988"/>
    <lineage>
        <taxon>Eukaryota</taxon>
        <taxon>Viridiplantae</taxon>
        <taxon>Streptophyta</taxon>
        <taxon>Embryophyta</taxon>
        <taxon>Tracheophyta</taxon>
        <taxon>Spermatophyta</taxon>
        <taxon>Magnoliopsida</taxon>
        <taxon>eudicotyledons</taxon>
        <taxon>Gunneridae</taxon>
        <taxon>Pentapetalae</taxon>
        <taxon>rosids</taxon>
        <taxon>fabids</taxon>
        <taxon>Malpighiales</taxon>
        <taxon>Euphorbiaceae</taxon>
        <taxon>Acalyphoideae</taxon>
        <taxon>Acalypheae</taxon>
        <taxon>Ricinus</taxon>
    </lineage>
</organism>
<proteinExistence type="predicted"/>
<evidence type="ECO:0008006" key="3">
    <source>
        <dbReference type="Google" id="ProtNLM"/>
    </source>
</evidence>
<dbReference type="PANTHER" id="PTHR43167:SF1">
    <property type="entry name" value="PUTATIVE (AFU_ORTHOLOGUE AFUA_6G01830)-RELATED"/>
    <property type="match status" value="1"/>
</dbReference>
<dbReference type="PANTHER" id="PTHR43167">
    <property type="entry name" value="PUTATIVE (AFU_ORTHOLOGUE AFUA_6G01830)-RELATED"/>
    <property type="match status" value="1"/>
</dbReference>
<accession>B9SBI0</accession>
<dbReference type="InterPro" id="IPR009902">
    <property type="entry name" value="DUF1442"/>
</dbReference>
<dbReference type="EMBL" id="EQ973914">
    <property type="protein sequence ID" value="EEF39065.1"/>
    <property type="molecule type" value="Genomic_DNA"/>
</dbReference>
<dbReference type="eggNOG" id="ENOG502QV66">
    <property type="taxonomic scope" value="Eukaryota"/>
</dbReference>
<dbReference type="SUPFAM" id="SSF53335">
    <property type="entry name" value="S-adenosyl-L-methionine-dependent methyltransferases"/>
    <property type="match status" value="1"/>
</dbReference>
<name>B9SBI0_RICCO</name>
<protein>
    <recommendedName>
        <fullName evidence="3">S-adenosyl-L-methionine-dependent methyltransferase</fullName>
    </recommendedName>
</protein>
<keyword evidence="2" id="KW-1185">Reference proteome</keyword>
<reference evidence="2" key="1">
    <citation type="journal article" date="2010" name="Nat. Biotechnol.">
        <title>Draft genome sequence of the oilseed species Ricinus communis.</title>
        <authorList>
            <person name="Chan A.P."/>
            <person name="Crabtree J."/>
            <person name="Zhao Q."/>
            <person name="Lorenzi H."/>
            <person name="Orvis J."/>
            <person name="Puiu D."/>
            <person name="Melake-Berhan A."/>
            <person name="Jones K.M."/>
            <person name="Redman J."/>
            <person name="Chen G."/>
            <person name="Cahoon E.B."/>
            <person name="Gedil M."/>
            <person name="Stanke M."/>
            <person name="Haas B.J."/>
            <person name="Wortman J.R."/>
            <person name="Fraser-Liggett C.M."/>
            <person name="Ravel J."/>
            <person name="Rabinowicz P.D."/>
        </authorList>
    </citation>
    <scope>NUCLEOTIDE SEQUENCE [LARGE SCALE GENOMIC DNA]</scope>
    <source>
        <strain evidence="2">cv. Hale</strain>
    </source>
</reference>
<dbReference type="Gene3D" id="3.40.50.150">
    <property type="entry name" value="Vaccinia Virus protein VP39"/>
    <property type="match status" value="1"/>
</dbReference>
<evidence type="ECO:0000313" key="2">
    <source>
        <dbReference type="Proteomes" id="UP000008311"/>
    </source>
</evidence>
<dbReference type="InterPro" id="IPR029063">
    <property type="entry name" value="SAM-dependent_MTases_sf"/>
</dbReference>
<dbReference type="InParanoid" id="B9SBI0"/>
<sequence>MSREPGSNEFISAIAAGMKAKLIVEVTYGLSPSTVALATAARHSGGRLVCILPEPVLAEAKKVIKDSGLKDLVEFRTGDPCQLLPDYENIDFSLVDCKNDEYTRLLKLIDVNPTRSVVVANNLVGGKKGLGGQIISRGVMKDKDELVVRSTKHPVGKGMEVTMIGKSNAIVKRNRAGGGRGGGEFDFSSEMRGSTAMIKNAAKSRWIVKVDQKQMIIPDAPFKYTSNSMSSENQGPVHAMGALAKVYYRTKKICGFIRGDPAHVLQSSSLTVALDNAF</sequence>
<evidence type="ECO:0000313" key="1">
    <source>
        <dbReference type="EMBL" id="EEF39065.1"/>
    </source>
</evidence>
<dbReference type="Pfam" id="PF07279">
    <property type="entry name" value="DUF1442"/>
    <property type="match status" value="1"/>
</dbReference>